<dbReference type="SFLD" id="SFLDG01140">
    <property type="entry name" value="C2.B:_Phosphomannomutase_and_P"/>
    <property type="match status" value="1"/>
</dbReference>
<evidence type="ECO:0000313" key="1">
    <source>
        <dbReference type="EMBL" id="PCS13722.1"/>
    </source>
</evidence>
<dbReference type="InterPro" id="IPR006379">
    <property type="entry name" value="HAD-SF_hydro_IIB"/>
</dbReference>
<protein>
    <submittedName>
        <fullName evidence="1">HAD superfamily hydrolase</fullName>
    </submittedName>
</protein>
<dbReference type="GO" id="GO:0016791">
    <property type="term" value="F:phosphatase activity"/>
    <property type="evidence" value="ECO:0007669"/>
    <property type="project" value="TreeGrafter"/>
</dbReference>
<dbReference type="NCBIfam" id="TIGR00099">
    <property type="entry name" value="Cof-subfamily"/>
    <property type="match status" value="1"/>
</dbReference>
<dbReference type="CDD" id="cd07516">
    <property type="entry name" value="HAD_Pase"/>
    <property type="match status" value="1"/>
</dbReference>
<keyword evidence="1" id="KW-0378">Hydrolase</keyword>
<dbReference type="InterPro" id="IPR000150">
    <property type="entry name" value="Cof"/>
</dbReference>
<sequence>MKEIEREILMIKLVAIDLDGTLLDPNRQITAEVKTAVKKAKAAGVKIVITTGRPLPGVVDILKALELTDQSDYVITYNGGLVQRATGEEFIKETLSSENWLDLDAAARKIGLPIHAITREGIYTPNHDVGRYTVQEAQMVKMPLYIRQPEDIAALEIAKVMMVDEPAALDDGIAYLPFEFFERYNVVKSTPYYLEFMNKKASKGSAVQHLAEKLSFDLDEVMAIGDEENDRSMLEVAGCPVVMENGKSELKKIAKYVTKSNAKSGVAYAINEWVLKDYQD</sequence>
<evidence type="ECO:0000313" key="2">
    <source>
        <dbReference type="Proteomes" id="UP000218744"/>
    </source>
</evidence>
<dbReference type="SFLD" id="SFLDG01144">
    <property type="entry name" value="C2.B.4:_PGP_Like"/>
    <property type="match status" value="1"/>
</dbReference>
<accession>A0A2A5SJR7</accession>
<dbReference type="PANTHER" id="PTHR10000">
    <property type="entry name" value="PHOSPHOSERINE PHOSPHATASE"/>
    <property type="match status" value="1"/>
</dbReference>
<dbReference type="AlphaFoldDB" id="A0A2A5SJR7"/>
<organism evidence="1 2">
    <name type="scientific">Lactococcus lactis subsp. hordniae</name>
    <dbReference type="NCBI Taxonomy" id="203404"/>
    <lineage>
        <taxon>Bacteria</taxon>
        <taxon>Bacillati</taxon>
        <taxon>Bacillota</taxon>
        <taxon>Bacilli</taxon>
        <taxon>Lactobacillales</taxon>
        <taxon>Streptococcaceae</taxon>
        <taxon>Lactococcus</taxon>
    </lineage>
</organism>
<name>A0A2A5SJR7_LACLH</name>
<dbReference type="PANTHER" id="PTHR10000:SF8">
    <property type="entry name" value="HAD SUPERFAMILY HYDROLASE-LIKE, TYPE 3"/>
    <property type="match status" value="1"/>
</dbReference>
<proteinExistence type="predicted"/>
<dbReference type="InterPro" id="IPR036412">
    <property type="entry name" value="HAD-like_sf"/>
</dbReference>
<dbReference type="Gene3D" id="3.40.50.1000">
    <property type="entry name" value="HAD superfamily/HAD-like"/>
    <property type="match status" value="1"/>
</dbReference>
<dbReference type="Gene3D" id="3.30.1240.10">
    <property type="match status" value="1"/>
</dbReference>
<dbReference type="Proteomes" id="UP000218744">
    <property type="component" value="Unassembled WGS sequence"/>
</dbReference>
<dbReference type="NCBIfam" id="NF007806">
    <property type="entry name" value="PRK10513.1"/>
    <property type="match status" value="1"/>
</dbReference>
<dbReference type="SUPFAM" id="SSF56784">
    <property type="entry name" value="HAD-like"/>
    <property type="match status" value="1"/>
</dbReference>
<comment type="caution">
    <text evidence="1">The sequence shown here is derived from an EMBL/GenBank/DDBJ whole genome shotgun (WGS) entry which is preliminary data.</text>
</comment>
<dbReference type="GO" id="GO:0000287">
    <property type="term" value="F:magnesium ion binding"/>
    <property type="evidence" value="ECO:0007669"/>
    <property type="project" value="TreeGrafter"/>
</dbReference>
<reference evidence="1 2" key="1">
    <citation type="submission" date="2014-12" db="EMBL/GenBank/DDBJ databases">
        <title>Draft genome sequences of 10 type strains of Lactococcus.</title>
        <authorList>
            <person name="Sun Z."/>
            <person name="Zhong Z."/>
            <person name="Liu W."/>
            <person name="Zhang W."/>
            <person name="Zhang H."/>
        </authorList>
    </citation>
    <scope>NUCLEOTIDE SEQUENCE [LARGE SCALE GENOMIC DNA]</scope>
    <source>
        <strain evidence="1 2">DSM 20450</strain>
    </source>
</reference>
<dbReference type="InterPro" id="IPR023214">
    <property type="entry name" value="HAD_sf"/>
</dbReference>
<dbReference type="SFLD" id="SFLDS00003">
    <property type="entry name" value="Haloacid_Dehalogenase"/>
    <property type="match status" value="1"/>
</dbReference>
<dbReference type="Pfam" id="PF08282">
    <property type="entry name" value="Hydrolase_3"/>
    <property type="match status" value="1"/>
</dbReference>
<dbReference type="GO" id="GO:0005829">
    <property type="term" value="C:cytosol"/>
    <property type="evidence" value="ECO:0007669"/>
    <property type="project" value="TreeGrafter"/>
</dbReference>
<dbReference type="NCBIfam" id="TIGR01484">
    <property type="entry name" value="HAD-SF-IIB"/>
    <property type="match status" value="1"/>
</dbReference>
<gene>
    <name evidence="1" type="ORF">RU90_GL001687</name>
</gene>
<dbReference type="EMBL" id="JXKA01000004">
    <property type="protein sequence ID" value="PCS13722.1"/>
    <property type="molecule type" value="Genomic_DNA"/>
</dbReference>